<accession>A0ABX9BSW1</accession>
<protein>
    <recommendedName>
        <fullName evidence="3">DUF600 domain-containing protein</fullName>
    </recommendedName>
</protein>
<dbReference type="EMBL" id="QLLI01000001">
    <property type="protein sequence ID" value="RAJ03223.1"/>
    <property type="molecule type" value="Genomic_DNA"/>
</dbReference>
<proteinExistence type="predicted"/>
<dbReference type="Proteomes" id="UP000248827">
    <property type="component" value="Unassembled WGS sequence"/>
</dbReference>
<keyword evidence="2" id="KW-1185">Reference proteome</keyword>
<organism evidence="1 2">
    <name type="scientific">Paenibacillus pabuli</name>
    <dbReference type="NCBI Taxonomy" id="1472"/>
    <lineage>
        <taxon>Bacteria</taxon>
        <taxon>Bacillati</taxon>
        <taxon>Bacillota</taxon>
        <taxon>Bacilli</taxon>
        <taxon>Bacillales</taxon>
        <taxon>Paenibacillaceae</taxon>
        <taxon>Paenibacillus</taxon>
    </lineage>
</organism>
<gene>
    <name evidence="1" type="ORF">DET54_101418</name>
</gene>
<sequence>MGKVFEDYFSELQSDIVSICLEYVDKRADVIYICCYHELGEYGMDVFYKINDVFVEKHKVNEIYSEIDVSEERQYAVLRIGNEDLLKIINLFEKYNREMPTEMKLTYDVIKNKLEATYSYDLKFTNLSKSASEVFDEWFEEVSRMRK</sequence>
<reference evidence="1 2" key="1">
    <citation type="submission" date="2018-06" db="EMBL/GenBank/DDBJ databases">
        <title>Freshwater and sediment microbial communities from various areas in North America, analyzing microbe dynamics in response to fracking.</title>
        <authorList>
            <person name="Lamendella R."/>
        </authorList>
    </citation>
    <scope>NUCLEOTIDE SEQUENCE [LARGE SCALE GENOMIC DNA]</scope>
    <source>
        <strain evidence="1 2">NG-13</strain>
    </source>
</reference>
<name>A0ABX9BSW1_9BACL</name>
<evidence type="ECO:0000313" key="1">
    <source>
        <dbReference type="EMBL" id="RAJ03223.1"/>
    </source>
</evidence>
<comment type="caution">
    <text evidence="1">The sequence shown here is derived from an EMBL/GenBank/DDBJ whole genome shotgun (WGS) entry which is preliminary data.</text>
</comment>
<evidence type="ECO:0000313" key="2">
    <source>
        <dbReference type="Proteomes" id="UP000248827"/>
    </source>
</evidence>
<dbReference type="RefSeq" id="WP_090953527.1">
    <property type="nucleotide sequence ID" value="NZ_QLLI01000001.1"/>
</dbReference>
<evidence type="ECO:0008006" key="3">
    <source>
        <dbReference type="Google" id="ProtNLM"/>
    </source>
</evidence>